<dbReference type="EMBL" id="JAIWYP010000008">
    <property type="protein sequence ID" value="KAH3789813.1"/>
    <property type="molecule type" value="Genomic_DNA"/>
</dbReference>
<protein>
    <submittedName>
        <fullName evidence="1">Uncharacterized protein</fullName>
    </submittedName>
</protein>
<name>A0A9D4IZ89_DREPO</name>
<dbReference type="Gene3D" id="2.140.10.30">
    <property type="entry name" value="Dipeptidylpeptidase IV, N-terminal domain"/>
    <property type="match status" value="1"/>
</dbReference>
<keyword evidence="2" id="KW-1185">Reference proteome</keyword>
<evidence type="ECO:0000313" key="1">
    <source>
        <dbReference type="EMBL" id="KAH3789813.1"/>
    </source>
</evidence>
<comment type="caution">
    <text evidence="1">The sequence shown here is derived from an EMBL/GenBank/DDBJ whole genome shotgun (WGS) entry which is preliminary data.</text>
</comment>
<accession>A0A9D4IZ89</accession>
<reference evidence="1" key="1">
    <citation type="journal article" date="2019" name="bioRxiv">
        <title>The Genome of the Zebra Mussel, Dreissena polymorpha: A Resource for Invasive Species Research.</title>
        <authorList>
            <person name="McCartney M.A."/>
            <person name="Auch B."/>
            <person name="Kono T."/>
            <person name="Mallez S."/>
            <person name="Zhang Y."/>
            <person name="Obille A."/>
            <person name="Becker A."/>
            <person name="Abrahante J.E."/>
            <person name="Garbe J."/>
            <person name="Badalamenti J.P."/>
            <person name="Herman A."/>
            <person name="Mangelson H."/>
            <person name="Liachko I."/>
            <person name="Sullivan S."/>
            <person name="Sone E.D."/>
            <person name="Koren S."/>
            <person name="Silverstein K.A.T."/>
            <person name="Beckman K.B."/>
            <person name="Gohl D.M."/>
        </authorList>
    </citation>
    <scope>NUCLEOTIDE SEQUENCE</scope>
    <source>
        <strain evidence="1">Duluth1</strain>
        <tissue evidence="1">Whole animal</tissue>
    </source>
</reference>
<sequence length="85" mass="9541">MYNYSFSEFKYLSFRSSTTDKTDPDFRQPQCITCDLDPDCLYVDASFSVRGQFYVLSCKGPGVPSHQIMAVPNISGMPLVLVSKV</sequence>
<dbReference type="AlphaFoldDB" id="A0A9D4IZ89"/>
<organism evidence="1 2">
    <name type="scientific">Dreissena polymorpha</name>
    <name type="common">Zebra mussel</name>
    <name type="synonym">Mytilus polymorpha</name>
    <dbReference type="NCBI Taxonomy" id="45954"/>
    <lineage>
        <taxon>Eukaryota</taxon>
        <taxon>Metazoa</taxon>
        <taxon>Spiralia</taxon>
        <taxon>Lophotrochozoa</taxon>
        <taxon>Mollusca</taxon>
        <taxon>Bivalvia</taxon>
        <taxon>Autobranchia</taxon>
        <taxon>Heteroconchia</taxon>
        <taxon>Euheterodonta</taxon>
        <taxon>Imparidentia</taxon>
        <taxon>Neoheterodontei</taxon>
        <taxon>Myida</taxon>
        <taxon>Dreissenoidea</taxon>
        <taxon>Dreissenidae</taxon>
        <taxon>Dreissena</taxon>
    </lineage>
</organism>
<dbReference type="Proteomes" id="UP000828390">
    <property type="component" value="Unassembled WGS sequence"/>
</dbReference>
<evidence type="ECO:0000313" key="2">
    <source>
        <dbReference type="Proteomes" id="UP000828390"/>
    </source>
</evidence>
<reference evidence="1" key="2">
    <citation type="submission" date="2020-11" db="EMBL/GenBank/DDBJ databases">
        <authorList>
            <person name="McCartney M.A."/>
            <person name="Auch B."/>
            <person name="Kono T."/>
            <person name="Mallez S."/>
            <person name="Becker A."/>
            <person name="Gohl D.M."/>
            <person name="Silverstein K.A.T."/>
            <person name="Koren S."/>
            <person name="Bechman K.B."/>
            <person name="Herman A."/>
            <person name="Abrahante J.E."/>
            <person name="Garbe J."/>
        </authorList>
    </citation>
    <scope>NUCLEOTIDE SEQUENCE</scope>
    <source>
        <strain evidence="1">Duluth1</strain>
        <tissue evidence="1">Whole animal</tissue>
    </source>
</reference>
<gene>
    <name evidence="1" type="ORF">DPMN_168002</name>
</gene>
<proteinExistence type="predicted"/>